<proteinExistence type="evidence at transcript level"/>
<evidence type="ECO:0000313" key="2">
    <source>
        <dbReference type="EMBL" id="BAB28573.1"/>
    </source>
</evidence>
<keyword evidence="1" id="KW-1133">Transmembrane helix</keyword>
<dbReference type="iPTMnet" id="Q9CZ64"/>
<keyword evidence="1" id="KW-0472">Membrane</keyword>
<protein>
    <submittedName>
        <fullName evidence="2">Uncharacterized protein</fullName>
    </submittedName>
</protein>
<organism evidence="2">
    <name type="scientific">Mus musculus</name>
    <name type="common">Mouse</name>
    <dbReference type="NCBI Taxonomy" id="10090"/>
    <lineage>
        <taxon>Eukaryota</taxon>
        <taxon>Metazoa</taxon>
        <taxon>Chordata</taxon>
        <taxon>Craniata</taxon>
        <taxon>Vertebrata</taxon>
        <taxon>Euteleostomi</taxon>
        <taxon>Mammalia</taxon>
        <taxon>Eutheria</taxon>
        <taxon>Euarchontoglires</taxon>
        <taxon>Glires</taxon>
        <taxon>Rodentia</taxon>
        <taxon>Myomorpha</taxon>
        <taxon>Muroidea</taxon>
        <taxon>Muridae</taxon>
        <taxon>Murinae</taxon>
        <taxon>Mus</taxon>
        <taxon>Mus</taxon>
    </lineage>
</organism>
<reference evidence="2" key="5">
    <citation type="journal article" date="2001" name="Nature">
        <title>Functional annotation of a full-length mouse cDNA collection.</title>
        <authorList>
            <consortium name="The RIKEN Genome Exploration Research Group Phase II Team and the FANTOM Consortium"/>
        </authorList>
    </citation>
    <scope>NUCLEOTIDE SEQUENCE</scope>
    <source>
        <strain evidence="2">C57BL/6J</strain>
        <tissue evidence="2">Whole body</tissue>
    </source>
</reference>
<evidence type="ECO:0000256" key="1">
    <source>
        <dbReference type="SAM" id="Phobius"/>
    </source>
</evidence>
<dbReference type="AGR" id="MGI:2668031"/>
<feature type="transmembrane region" description="Helical" evidence="1">
    <location>
        <begin position="129"/>
        <end position="151"/>
    </location>
</feature>
<reference evidence="2" key="8">
    <citation type="journal article" date="2005" name="Science">
        <title>Antisense Transcription in the Mammalian Transcriptome.</title>
        <authorList>
            <consortium name="RIKEN Genome Exploration Research Group and Genome Science Group (Genome Network Project Core Group) and the FANTOM Consortium"/>
        </authorList>
    </citation>
    <scope>NUCLEOTIDE SEQUENCE</scope>
    <source>
        <strain evidence="2">C57BL/6J</strain>
        <tissue evidence="2">Whole body</tissue>
    </source>
</reference>
<keyword evidence="1" id="KW-0812">Transmembrane</keyword>
<accession>Q9CZ64</accession>
<reference evidence="2" key="3">
    <citation type="journal article" date="2000" name="Genome Res.">
        <title>RIKEN integrated sequence analysis (RISA) system--384-format sequencing pipeline with 384 multicapillary sequencer.</title>
        <authorList>
            <person name="Shibata K."/>
            <person name="Itoh M."/>
            <person name="Aizawa K."/>
            <person name="Nagaoka S."/>
            <person name="Sasaki N."/>
            <person name="Carninci P."/>
            <person name="Konno H."/>
            <person name="Akiyama J."/>
            <person name="Nishi K."/>
            <person name="Kitsunai T."/>
            <person name="Tashiro H."/>
            <person name="Itoh M."/>
            <person name="Sumi N."/>
            <person name="Ishii Y."/>
            <person name="Nakamura S."/>
            <person name="Hazama M."/>
            <person name="Nishine T."/>
            <person name="Harada A."/>
            <person name="Yamamoto R."/>
            <person name="Matsumoto H."/>
            <person name="Sakaguchi S."/>
            <person name="Ikegami T."/>
            <person name="Kashiwagi K."/>
            <person name="Fujiwake S."/>
            <person name="Inoue K."/>
            <person name="Togawa Y."/>
            <person name="Izawa M."/>
            <person name="Ohara E."/>
            <person name="Watahiki M."/>
            <person name="Yoneda Y."/>
            <person name="Ishikawa T."/>
            <person name="Ozawa K."/>
            <person name="Tanaka T."/>
            <person name="Matsuura S."/>
            <person name="Kawai J."/>
            <person name="Okazaki Y."/>
            <person name="Muramatsu M."/>
            <person name="Inoue Y."/>
            <person name="Kira A."/>
            <person name="Hayashizaki Y."/>
        </authorList>
    </citation>
    <scope>NUCLEOTIDE SEQUENCE</scope>
    <source>
        <strain evidence="2">C57BL/6J</strain>
        <tissue evidence="2">Whole body</tissue>
    </source>
</reference>
<name>Q9CZ64_MOUSE</name>
<reference evidence="2" key="2">
    <citation type="journal article" date="2000" name="Genome Res.">
        <title>Normalization and subtraction of cap-trapper-selected cDNAs to prepare full-length cDNA libraries for rapid discovery of new genes.</title>
        <authorList>
            <person name="Carninci P."/>
            <person name="Shibata Y."/>
            <person name="Hayatsu N."/>
            <person name="Sugahara Y."/>
            <person name="Shibata K."/>
            <person name="Itoh M."/>
            <person name="Konno H."/>
            <person name="Okazaki Y."/>
            <person name="Muramatsu M."/>
            <person name="Hayashizaki Y."/>
        </authorList>
    </citation>
    <scope>NUCLEOTIDE SEQUENCE</scope>
    <source>
        <strain evidence="2">C57BL/6J</strain>
        <tissue evidence="2">Whole body</tissue>
    </source>
</reference>
<reference evidence="2" key="4">
    <citation type="submission" date="2000-07" db="EMBL/GenBank/DDBJ databases">
        <authorList>
            <person name="Adachi J."/>
            <person name="Aizawa K."/>
            <person name="Akahira S."/>
            <person name="Akimura T."/>
            <person name="Arai A."/>
            <person name="Aono H."/>
            <person name="Arakawa T."/>
            <person name="Bono H."/>
            <person name="Carninci P."/>
            <person name="Fukuda S."/>
            <person name="Fukunishi Y."/>
            <person name="Furuno M."/>
            <person name="Hanagaki T."/>
            <person name="Hara A."/>
            <person name="Hayatsu N."/>
            <person name="Hiramoto K."/>
            <person name="Hiraoka T."/>
            <person name="Hori F."/>
            <person name="Imotani K."/>
            <person name="Ishii Y."/>
            <person name="Itoh M."/>
            <person name="Izawa M."/>
            <person name="Kasukawa T."/>
            <person name="Kato H."/>
            <person name="Kawai J."/>
            <person name="Kojima Y."/>
            <person name="Konno H."/>
            <person name="Kouda M."/>
            <person name="Koya S."/>
            <person name="Kurihara C."/>
            <person name="Matsuyama T."/>
            <person name="Miyazaki A."/>
            <person name="Nishi K."/>
            <person name="Nomura K."/>
            <person name="Numazaki R."/>
            <person name="Ohno M."/>
            <person name="Okazaki Y."/>
            <person name="Okido T."/>
            <person name="Owa C."/>
            <person name="Saito H."/>
            <person name="Saito R."/>
            <person name="Sakai C."/>
            <person name="Sakai K."/>
            <person name="Sano H."/>
            <person name="Sasaki D."/>
            <person name="Shibata K."/>
            <person name="Shibata Y."/>
            <person name="Shinagawa A."/>
            <person name="Shiraki T."/>
            <person name="Sogabe Y."/>
            <person name="Suzuki H."/>
            <person name="Tagami M."/>
            <person name="Tagawa A."/>
            <person name="Takahashi F."/>
            <person name="Tanaka T."/>
            <person name="Tejima Y."/>
            <person name="Toya T."/>
            <person name="Yamamura T."/>
            <person name="Yasunishi A."/>
            <person name="Yoshida K."/>
            <person name="Yoshino M."/>
            <person name="Muramatsu M."/>
            <person name="Hayashizaki Y."/>
        </authorList>
    </citation>
    <scope>NUCLEOTIDE SEQUENCE</scope>
    <source>
        <strain evidence="2">C57BL/6J</strain>
        <tissue evidence="2">Whole body</tissue>
    </source>
</reference>
<dbReference type="AlphaFoldDB" id="Q9CZ64"/>
<evidence type="ECO:0000313" key="3">
    <source>
        <dbReference type="MGI" id="MGI:2668031"/>
    </source>
</evidence>
<reference evidence="2" key="7">
    <citation type="journal article" date="2005" name="Science">
        <title>The Transcriptional Landscape of the Mammalian Genome.</title>
        <authorList>
            <consortium name="The FANTOM Consortium"/>
            <consortium name="Riken Genome Exploration Research Group and Genome Science Group (Genome Network Project Core Group)"/>
        </authorList>
    </citation>
    <scope>NUCLEOTIDE SEQUENCE</scope>
    <source>
        <strain evidence="2">C57BL/6J</strain>
        <tissue evidence="2">Whole body</tissue>
    </source>
</reference>
<reference evidence="2" key="1">
    <citation type="journal article" date="1999" name="Methods Enzymol.">
        <title>High-efficiency full-length cDNA cloning.</title>
        <authorList>
            <person name="Carninci P."/>
            <person name="Hayashizaki Y."/>
        </authorList>
    </citation>
    <scope>NUCLEOTIDE SEQUENCE</scope>
    <source>
        <strain evidence="2">C57BL/6J</strain>
        <tissue evidence="2">Whole body</tissue>
    </source>
</reference>
<sequence>MLALLRGTEEQHDIPASSTGPLFWTPTCLSPVSCLLHKRAVMSRMAEGLPRSLQFAQRLYCCHCGSRTKAPIMPAILLGTSWQPESCLIFFLELRKKDPKKLPKCVSQGFLPSVSPALGFRRHFLLMPVWIPGSSLVCLVLLVSGTGWGVFHRWWLPITASGRSIQSGF</sequence>
<dbReference type="EMBL" id="AK012967">
    <property type="protein sequence ID" value="BAB28573.1"/>
    <property type="molecule type" value="mRNA"/>
</dbReference>
<dbReference type="MGI" id="MGI:2668031">
    <property type="gene designation" value="Klhl25"/>
</dbReference>
<gene>
    <name evidence="3" type="primary">Klhl25</name>
</gene>
<reference evidence="2" key="6">
    <citation type="journal article" date="2002" name="Nature">
        <title>Analysis of the mouse transcriptome based on functional annotation of 60,770 full-length cDNAs.</title>
        <authorList>
            <consortium name="The FANTOM Consortium and the RIKEN Genome Exploration Research Group Phase I and II Team"/>
        </authorList>
    </citation>
    <scope>NUCLEOTIDE SEQUENCE</scope>
    <source>
        <strain evidence="2">C57BL/6J</strain>
        <tissue evidence="2">Whole body</tissue>
    </source>
</reference>